<gene>
    <name evidence="2" type="ORF">E2562_004557</name>
</gene>
<reference evidence="2 3" key="1">
    <citation type="submission" date="2019-11" db="EMBL/GenBank/DDBJ databases">
        <title>Whole genome sequence of Oryza granulata.</title>
        <authorList>
            <person name="Li W."/>
        </authorList>
    </citation>
    <scope>NUCLEOTIDE SEQUENCE [LARGE SCALE GENOMIC DNA]</scope>
    <source>
        <strain evidence="3">cv. Menghai</strain>
        <tissue evidence="2">Leaf</tissue>
    </source>
</reference>
<name>A0A6G1F3F6_9ORYZ</name>
<evidence type="ECO:0000313" key="3">
    <source>
        <dbReference type="Proteomes" id="UP000479710"/>
    </source>
</evidence>
<dbReference type="Proteomes" id="UP000479710">
    <property type="component" value="Unassembled WGS sequence"/>
</dbReference>
<proteinExistence type="predicted"/>
<sequence length="107" mass="11582">MAHGVALVPHLTSRPSCNRVKLHDRASRQSCQIASNCMIAPSRQIAPNCMIAPSRQSCQIAPNCMITPSHQSRHIVHGNFIAVEHEDGNEHDGSGANFDEAINISST</sequence>
<feature type="region of interest" description="Disordered" evidence="1">
    <location>
        <begin position="86"/>
        <end position="107"/>
    </location>
</feature>
<keyword evidence="3" id="KW-1185">Reference proteome</keyword>
<organism evidence="2 3">
    <name type="scientific">Oryza meyeriana var. granulata</name>
    <dbReference type="NCBI Taxonomy" id="110450"/>
    <lineage>
        <taxon>Eukaryota</taxon>
        <taxon>Viridiplantae</taxon>
        <taxon>Streptophyta</taxon>
        <taxon>Embryophyta</taxon>
        <taxon>Tracheophyta</taxon>
        <taxon>Spermatophyta</taxon>
        <taxon>Magnoliopsida</taxon>
        <taxon>Liliopsida</taxon>
        <taxon>Poales</taxon>
        <taxon>Poaceae</taxon>
        <taxon>BOP clade</taxon>
        <taxon>Oryzoideae</taxon>
        <taxon>Oryzeae</taxon>
        <taxon>Oryzinae</taxon>
        <taxon>Oryza</taxon>
        <taxon>Oryza meyeriana</taxon>
    </lineage>
</organism>
<evidence type="ECO:0000256" key="1">
    <source>
        <dbReference type="SAM" id="MobiDB-lite"/>
    </source>
</evidence>
<evidence type="ECO:0000313" key="2">
    <source>
        <dbReference type="EMBL" id="KAF0931430.1"/>
    </source>
</evidence>
<dbReference type="AlphaFoldDB" id="A0A6G1F3F6"/>
<protein>
    <submittedName>
        <fullName evidence="2">Uncharacterized protein</fullName>
    </submittedName>
</protein>
<accession>A0A6G1F3F6</accession>
<comment type="caution">
    <text evidence="2">The sequence shown here is derived from an EMBL/GenBank/DDBJ whole genome shotgun (WGS) entry which is preliminary data.</text>
</comment>
<dbReference type="EMBL" id="SPHZ02000001">
    <property type="protein sequence ID" value="KAF0931430.1"/>
    <property type="molecule type" value="Genomic_DNA"/>
</dbReference>